<dbReference type="PROSITE" id="PS50075">
    <property type="entry name" value="CARRIER"/>
    <property type="match status" value="5"/>
</dbReference>
<evidence type="ECO:0000256" key="1">
    <source>
        <dbReference type="ARBA" id="ARBA00001957"/>
    </source>
</evidence>
<dbReference type="InterPro" id="IPR020806">
    <property type="entry name" value="PKS_PP-bd"/>
</dbReference>
<dbReference type="InterPro" id="IPR010071">
    <property type="entry name" value="AA_adenyl_dom"/>
</dbReference>
<dbReference type="CDD" id="cd17646">
    <property type="entry name" value="A_NRPS_AB3403-like"/>
    <property type="match status" value="1"/>
</dbReference>
<dbReference type="SUPFAM" id="SSF47336">
    <property type="entry name" value="ACP-like"/>
    <property type="match status" value="5"/>
</dbReference>
<dbReference type="STRING" id="909613.UO65_3787"/>
<dbReference type="EMBL" id="AYXG01000139">
    <property type="protein sequence ID" value="EWC60857.1"/>
    <property type="molecule type" value="Genomic_DNA"/>
</dbReference>
<dbReference type="FunFam" id="3.30.300.30:FF:000010">
    <property type="entry name" value="Enterobactin synthetase component F"/>
    <property type="match status" value="1"/>
</dbReference>
<dbReference type="EC" id="2.7.7.-" evidence="9"/>
<keyword evidence="9" id="KW-0808">Transferase</keyword>
<evidence type="ECO:0000259" key="8">
    <source>
        <dbReference type="PROSITE" id="PS50075"/>
    </source>
</evidence>
<dbReference type="CDD" id="cd17643">
    <property type="entry name" value="A_NRPS_Cytc1-like"/>
    <property type="match status" value="2"/>
</dbReference>
<dbReference type="InterPro" id="IPR023213">
    <property type="entry name" value="CAT-like_dom_sf"/>
</dbReference>
<comment type="caution">
    <text evidence="9">The sequence shown here is derived from an EMBL/GenBank/DDBJ whole genome shotgun (WGS) entry which is preliminary data.</text>
</comment>
<dbReference type="SUPFAM" id="SSF56801">
    <property type="entry name" value="Acetyl-CoA synthetase-like"/>
    <property type="match status" value="4"/>
</dbReference>
<dbReference type="FunFam" id="3.40.50.12780:FF:000012">
    <property type="entry name" value="Non-ribosomal peptide synthetase"/>
    <property type="match status" value="3"/>
</dbReference>
<dbReference type="GO" id="GO:0031177">
    <property type="term" value="F:phosphopantetheine binding"/>
    <property type="evidence" value="ECO:0007669"/>
    <property type="project" value="InterPro"/>
</dbReference>
<dbReference type="InterPro" id="IPR029063">
    <property type="entry name" value="SAM-dependent_MTases_sf"/>
</dbReference>
<dbReference type="InterPro" id="IPR013217">
    <property type="entry name" value="Methyltransf_12"/>
</dbReference>
<dbReference type="eggNOG" id="COG1020">
    <property type="taxonomic scope" value="Bacteria"/>
</dbReference>
<dbReference type="GO" id="GO:0005829">
    <property type="term" value="C:cytosol"/>
    <property type="evidence" value="ECO:0007669"/>
    <property type="project" value="TreeGrafter"/>
</dbReference>
<dbReference type="Pfam" id="PF00550">
    <property type="entry name" value="PP-binding"/>
    <property type="match status" value="5"/>
</dbReference>
<gene>
    <name evidence="9" type="ORF">UO65_3787</name>
</gene>
<dbReference type="InterPro" id="IPR010060">
    <property type="entry name" value="NRPS_synth"/>
</dbReference>
<dbReference type="FunFam" id="1.10.1200.10:FF:000005">
    <property type="entry name" value="Nonribosomal peptide synthetase 1"/>
    <property type="match status" value="1"/>
</dbReference>
<dbReference type="Pfam" id="PF13193">
    <property type="entry name" value="AMP-binding_C"/>
    <property type="match status" value="4"/>
</dbReference>
<keyword evidence="9" id="KW-0548">Nucleotidyltransferase</keyword>
<dbReference type="Gene3D" id="3.40.50.980">
    <property type="match status" value="4"/>
</dbReference>
<keyword evidence="4" id="KW-0597">Phosphoprotein</keyword>
<organism evidence="9 10">
    <name type="scientific">Actinokineospora spheciospongiae</name>
    <dbReference type="NCBI Taxonomy" id="909613"/>
    <lineage>
        <taxon>Bacteria</taxon>
        <taxon>Bacillati</taxon>
        <taxon>Actinomycetota</taxon>
        <taxon>Actinomycetes</taxon>
        <taxon>Pseudonocardiales</taxon>
        <taxon>Pseudonocardiaceae</taxon>
        <taxon>Actinokineospora</taxon>
    </lineage>
</organism>
<dbReference type="RefSeq" id="WP_161784481.1">
    <property type="nucleotide sequence ID" value="NZ_AYXG01000139.1"/>
</dbReference>
<dbReference type="InterPro" id="IPR001242">
    <property type="entry name" value="Condensation_dom"/>
</dbReference>
<dbReference type="CDD" id="cd12117">
    <property type="entry name" value="A_NRPS_Srf_like"/>
    <property type="match status" value="1"/>
</dbReference>
<dbReference type="SMART" id="SM00823">
    <property type="entry name" value="PKS_PP"/>
    <property type="match status" value="5"/>
</dbReference>
<evidence type="ECO:0000256" key="3">
    <source>
        <dbReference type="ARBA" id="ARBA00022450"/>
    </source>
</evidence>
<dbReference type="PANTHER" id="PTHR45527">
    <property type="entry name" value="NONRIBOSOMAL PEPTIDE SYNTHETASE"/>
    <property type="match status" value="1"/>
</dbReference>
<protein>
    <submittedName>
        <fullName evidence="9">Siderophore biosynthesis non-ribosomal peptide synthetase module</fullName>
        <ecNumber evidence="9">2.7.7.-</ecNumber>
    </submittedName>
</protein>
<dbReference type="InterPro" id="IPR020845">
    <property type="entry name" value="AMP-binding_CS"/>
</dbReference>
<dbReference type="Gene3D" id="2.30.38.10">
    <property type="entry name" value="Luciferase, Domain 3"/>
    <property type="match status" value="2"/>
</dbReference>
<dbReference type="InterPro" id="IPR025110">
    <property type="entry name" value="AMP-bd_C"/>
</dbReference>
<dbReference type="Gene3D" id="3.40.50.12780">
    <property type="entry name" value="N-terminal domain of ligase-like"/>
    <property type="match status" value="2"/>
</dbReference>
<keyword evidence="3" id="KW-0596">Phosphopantetheine</keyword>
<dbReference type="InterPro" id="IPR042099">
    <property type="entry name" value="ANL_N_sf"/>
</dbReference>
<dbReference type="GO" id="GO:0016779">
    <property type="term" value="F:nucleotidyltransferase activity"/>
    <property type="evidence" value="ECO:0007669"/>
    <property type="project" value="UniProtKB-KW"/>
</dbReference>
<comment type="cofactor">
    <cofactor evidence="1">
        <name>pantetheine 4'-phosphate</name>
        <dbReference type="ChEBI" id="CHEBI:47942"/>
    </cofactor>
</comment>
<feature type="domain" description="Carrier" evidence="8">
    <location>
        <begin position="3024"/>
        <end position="3099"/>
    </location>
</feature>
<sequence>MTRAEIEDVLPVTPLQEGLLFHAAHDGAADVYTMQLALEVDGPLDPAALRRAAGALLARHAVLRSAIVQDGVDEPVQVVLAEVPLAWREHDLSALGEPERATGLDRVGAEDRTAGFTPHRPPLIRFTLVRLAADRHRLLITNHHVLLDGWSVPVLVDDLWALYAREGDPAVTLPPAADHRAYPRWLARQDHDAARREWRTHLAGLSGPTLVAPGAARGGAPAPPRDLDAELTAEQTARLHTAARGRGLTLNTVVAGAWAVVLSGLTGRQDVVFGTTAAIRPPTIPDVETLVGLLVNTVPVRVSLDAGRPFGEQLAAAQDRRAALLPHQHVGLGELRRLAGVGAELFDTVLLFRNHLARGRTADAVVAAPPGLRVTAVGAWDANHYPLSLTVAPGDRLLLRLSHRTDVVDAETARRALDAVVRTLRSLAADLDHPPGHTAGPVLPGVTEPDRVPTRPAAPGRGAPARTPRQEILCELFADVLELPAVGADDDFFALGGDSVLATRLVSRIRSVLGVELPVRALFEAGTGTRLDAVLDPGAAVRPAPRPVDRPERTPLSHAQRRLWFLNRFEDTGSAYHLPIALRLTGDLDRAALTAALGDVVERHESLRTVFPEVDGEPHQDVRPATAVALPVAALPEAERAAGPAAAAARPFDLTTDPPLRAALYEVGGTGEHVLLLVLHHIAGDGWSFAPLSRDLSRAYAARRAGRAPEWEPLPLQYPDAALWQRELLGDGADPDSALARQLDFWRTALADLPAELTLPAQRPRPARASHRGDRVPLEIPPDLHRGLRALARESRTTLFMVVQAGLALLLSRLGAGRDIPIGTPVGNRTDEALDDLVGLFVNTLVLRTDTSGDPTARELLGRVRAADLAAFANRDLPFERLVHELNPARSTARHPLFQVALVLHNNPAPPPPRLPGLAVEGLPLGLPTTMFDLSVELTERRGAQGTPHGVHGSLEYSTDLFDRAGAERIAERLVRVLAAVVADPDQRLSAVDLLDGAERRQLLEWGAPTRVEPPTGTLAEAFAAVARRTPGATAVVCGDRALTYGELDALANRLARVLLAAGARPERAVALALPRSIEQVVATVAVVKAGAAYLPLDPEHPAERIASTLADAHPTAVVTTGAVAAALPREPDATLVLLDDPGVVRALGAAPAGELTPEERPLAPTTDSAAYVIHTSGSTGRPKGVVVPHGNVLRLFTATAELFDFTADDVWSAFHSPAFDFAVWETWGALLHGATLVVVPADVARAPEEFLALLVRSGVTVLSQTPSAFTQLARADAEDPGLGDRLSVRRVAFGGEALDPGSLAGWRERHPDSPALVNLYGITETTVHVTGVRLDRRAHRTGSPIGRGLPDLRLHVLDEHLRPLPAGVAGELYVAGPGLARGYLDLPSPTAQRFVACPYGPPGERMYRTGDVVRWRADGELDYVGRADDQVKVRGFRVEPGEVAAALTARPDVGAAVVVAREHRPGDLGLVAYAVAAPGHRLEPTDLRRALAGVLPDHLVPAAVVVLDELPLTPNGKVDRRALPAPVATTGRGRAPRTAREEVLCGLFAQVLGLPEVGVDESFFELGGHSLLATGLISRVRAAFGVDLPVRALFEAPAVSGLIGRVDTAAGTDRPPLRPAARPDRLPLSFAQRRLWFLDRLQGSGSAYNIPLALRLTGPLDRDALLAACLDVVDRHESLRTVFPESDGEPHQVVLPPPAGRAGRVDAAVVAVDAAGLDAAVASTTTAGFDLRTDPPLRVRLLALAEDDHVLVLVLHHIAGDGWSLRPLADDLATAYAARLADRAPGWAPPPVQYADYTLWHRAVLGDPGDPNSTGGRQLAFWRSTLAGAPEQLALPLDRPRPPVARYRGGAVPLPVPPALHTRLAALAADGGATLFMVLHAAVAALLTRVGAGTDLPLGTAVAGRTDAALDDLVGFFVNTLVLRTDTSGDPGFTDLLARVRDTDLAAYAHQDLPFDLLVEELNPGRSVDRNPLFQVMVGLQNNTGAEAGLPGVVLGAVPVPPAEAKFDLLFAFTERRTADGRPDGLDGVLEFATELFDPATARGLAAHLLGLLAAVAADPACPVGRLDLLDDDGRRAVLARGDGGPVRPPAPARPGAGLAELFAAQVARTPGATALDAGAVRLGYAELDTRANRLAHLLIRHGADHDRPVLVLVERSAELVVALLAVVKAGAAYVPLDPRHPRARMGLIAADTGAGILLTDAAGAEHPFTDRAAADGLAVLRADAVPGDLPEHDPRRPVEPDRAAYAMFTSGSTGVPKGVVVTHANVVSLAFDPCWRGGEQDRVLAHSPHSFDASTYELWVPLLSGGCVVQAPPGELGVADLDRVITERGVTCAFFTTALFNLLAQESPATLGALRQVWTGGEDVSPAAFERVAAACPGTALRHVYGPTETTTFATFHAVDPGSPPGRTVPIGTPMAGTLAYVLDAGLRPVPPGVVGELHLAGAGLARGYAARAALTAERFVADPFGPAGTRMYRTGDLARWTPRGLEFAGRADDQVKLRGFRVELAEVEAALTAHPGVGRAAVVVREDRAGERRLVAYVVPAAGAAEGGAGRDQVEDWRGIYESLYGTDAYFAAPGGGFGSDFSGWNSSYDGQPIPLADMREWQAATVERIRSLRPRRVLEIGVGSGLLLAELAGDCESYWGTDFSPSAVDRLREHLATRPELAGRVELRCQAGEDTTGLPTDHFDTVVINSVVQYFPSADYLDRVLARAVELVRPGGAVFVGDVRDLRLARCLGTAVQLRRGGAGTAAAVRTAVRRGLLLEEELLVDPDHFAATARANPGITAVDLRVKRGHHDNELTRYRYDVVLHKGADRVLALADAPRLRWGREVTGLAEVVAHLRAERPARLRVTGVPNARIAPELAALRALDADTDPRTALAALTGGTDRDPDALPTVEAVHRAVEDLGYTCVIAPAARRAPDQEADGALDLVLVDAAEARGRALDGTHLAAEDAGQARRTSDPERSHAVRALTAALGPHLGEVLPEYMVPSAFVALPTLPLTVNGKVDRRALPAPDVAAAAAGAAPRTPQEEILCGLFAEVLGLPAVGVDDDFFDLGGHSLLATRLTSRVRSVLGSELAVREVFEAPTAAGLAARLTPADRARPPLRPAERPARLPLSHAQRRLWFLNRFEDSGSTYNMAMAVRLVGPLDHDALRAAVADVVRRHEVLRTVFPADDGEPHQRVLDVEAVREGLVTTGAVRADEVAALLRARAERGFDLTRDLPLRAWLWATGTHEHVLLLVVHHIACDGWSLTPLARDLSTAYAARARGREPEQAPLPVQYADYTLWHNRALDGDGSARHLEHWATTLRGAPAELALPTCRPRPDTTAHTGDHITFTVPAALHQRLTALVRTDRATLFMALHAALAALLTRVGAGTDIPIGTPVAGRTHDALDDLVGFFVNTLVLRLDTGGDPTLRELLARARAVDLDAYAHQDLPFQRLVEHLNPRRDPGRHPLFQVMLVLQNTAEPVLRLPGVRVEHEPTTVRRANFDLWLGFTETRLPDGAAGGITGRLEFRTDLFDRETAHGIATRLMRVLHALAADPDQRVSRVDVLDAAEEHRLLRATTTHPLPATTLTALLEAQAARTPHAVAVVDHDGTTHTYARVHERANRLAHLLAGSGAGPEKTVGVALPRSVESVVALVAVLKTGAAYLPLDPEHPAERLSRVVDDAGPVALLTDRGTSGVLDGAGFAAVEQILLDEVGGDLAARPASAPPPTAVPGNPAYLIHTSGSTGRPKGVLVPHAAIANRLLWAQAEYGLTAEDRVLHKTPTSFDVSVWELFWPLIAGAAVVLARPGGHREPDHLAELVRRERVGTAHFVPSMLDVFLDAPAAAGTGLRRVLCSGEALPTALAARCERVLGIAPDNLYGPTEAAVDVTAWRPAPARPEPTVPIGLPVWNTRAYVLDEHLRPVPERVPGELYLAGAQLARGYHRAPGRTAERFVADPHGGPGERMYRTGDRVRRYPDGALEFLGRTDDQVKVRGVRVEPDEVAAALARHPAVARAAVVARPGPSGAVELVAYAVAAGGAASGVDAEQLRRHAARVLPEPMVPAAVVLLEALPLTVHGKLDQAALPAPVRAAPAPARAARTGAEELLCGLFADVLEVPSVGVDDGFFDLGGHSLLAMRLVNRVRSVFGVELRVRSVFEAPTVAALAARLADAGDGPVRPPVRALTRPEHVPLSSGQLRLWFLNRFETARGTYHIPMALRLSGELDVAALDAALLDVTTRHESLRTVFPDVDGTPAQVVVDAGAAHTPLVAVPAAEEDLAGLLAAASARPFDLSTDVPLRVALFAVAPGEHVLLVVLHHIAGDGWSLAPLARDLAAAYRARLTGEAGGAAPLPVQYADYALWQRELLGAEDDAGSLRSTQLAHWSAALAGLPEELPLPFDRTRPALPTDQPAGSVEFTLPASVHRGLVELARETGATVFMSVRAALAVLLTRIGAGHDIPIGTPVAGRTDSALDPLVGNFVNTLVLRTDTSGNPTHRQLLARVRDTDLTAYAHQDLPFEQLVEHLNPQRSLSRHPLFQVVLTLQNTERADLDLPGVRVRGLPLDPGPTEFDLAVTVHEQHTDDAAPAGLHTALRYRTDLFDRDTAEQLGRRLVRVLHAVVADPDQPIEQVDVLDPAERRRLLGAPAPAVPGGAATLVERFTERARRAPDAVAVTAEDATLTYADLDARAGRLAHLLRSRGAGGGRPVALLLPRSAELVVAMLAVLKAGAAYLPVDPDYPAERIALTLTDARPALVVARSATAPVDPGPVAVLRLDDPDTVAALAAQPDTDPGAVVLPDSPAYVIHTSGSTGRPKGVVVAHREAAALFAETAELFGFGPGDVWALFHSPAFDFSVWEIWGALVHGGRLVVVSHEVSRSPHDLLALLVRERVTVLNQTPSAFHPLAAALAAEPTADRLALRHVVLGGEALRARRLADWYAHPVSRSAALANMYGITEGVVHVTHRPLDRSVVAEAAPGSGVGRGLPGRWLVVLDERLRPVPTGTWGELYLVGDGIAQGYLGRPGLTAERFVAAPFGPPGARAYRTGDVVRWRADGRLDHLGRADDQVQVRGFRVEPGEVEAALTALPGVALAAVVARDDEDGHRRLVAYVVPGNPGPGAVELSQAWVRGELADTLPAHLVPAAVVVLDALPLTPHGKLDRAALPAPDFAPLISGGEPADAKQARLCELFAEVLRLPGVGPSDSFFELGGDSIVSIRLVARARAAGLHFSPREVFRHRTPAALAAVAADLAAPSAEDPTEAFGELPPAPIAHWLRERGGPVDGFNQSALFTTPVGLDPRGLRVVLDAVLRRHDALRMRLVVDAAGDWSFTTAPPGADPTRNVLSQVDVRDHDGTALREAVEHHGELARRALAPREGELVRAVWFDAGSTRPGRLLLVVHHLAVDAVSWGILRADLAAAWRAVSAGRAPEATRAGTSYRRWVRELNRAAARPERLAELPLWTDVLRDAGTPLTDQPLDPAAHTEGTVRTLVAVLPPETTEPLLSTLPTAYHAGVDDVLLTALALGVAAWRRERGGTDRGGVLVDVEGHGRTEDLAPGLDLSGTVGWFTALHPVRIGPGHLDLDEALRGGPAAGQALKRVKEQLRAVPDRGAGFGLLRHLDPTARAALAALPTAQIGFNYLGAVDGADRAAADWDFAPEGAAVPGADPDLPVAHALEVAAVVHRGPDGPRLRTTWSWPASLLPADGVAALVRACERALTGLAGFAGHLASGGLTPSDLPLVELSQHEIDELEDEIDMDWGSPL</sequence>
<dbReference type="CDD" id="cd02440">
    <property type="entry name" value="AdoMet_MTases"/>
    <property type="match status" value="1"/>
</dbReference>
<dbReference type="Proteomes" id="UP000019277">
    <property type="component" value="Unassembled WGS sequence"/>
</dbReference>
<dbReference type="NCBIfam" id="NF003417">
    <property type="entry name" value="PRK04813.1"/>
    <property type="match status" value="5"/>
</dbReference>
<dbReference type="InterPro" id="IPR045851">
    <property type="entry name" value="AMP-bd_C_sf"/>
</dbReference>
<dbReference type="Gene3D" id="3.40.50.150">
    <property type="entry name" value="Vaccinia Virus protein VP39"/>
    <property type="match status" value="1"/>
</dbReference>
<feature type="domain" description="Carrier" evidence="8">
    <location>
        <begin position="1536"/>
        <end position="1611"/>
    </location>
</feature>
<dbReference type="GO" id="GO:0009403">
    <property type="term" value="P:toxin biosynthetic process"/>
    <property type="evidence" value="ECO:0007669"/>
    <property type="project" value="UniProtKB-ARBA"/>
</dbReference>
<evidence type="ECO:0000256" key="4">
    <source>
        <dbReference type="ARBA" id="ARBA00022553"/>
    </source>
</evidence>
<feature type="domain" description="Carrier" evidence="8">
    <location>
        <begin position="464"/>
        <end position="539"/>
    </location>
</feature>
<feature type="domain" description="Carrier" evidence="8">
    <location>
        <begin position="4082"/>
        <end position="4157"/>
    </location>
</feature>
<dbReference type="InterPro" id="IPR006162">
    <property type="entry name" value="Ppantetheine_attach_site"/>
</dbReference>
<keyword evidence="5" id="KW-0677">Repeat</keyword>
<dbReference type="SUPFAM" id="SSF53335">
    <property type="entry name" value="S-adenosyl-L-methionine-dependent methyltransferases"/>
    <property type="match status" value="1"/>
</dbReference>
<dbReference type="NCBIfam" id="TIGR01733">
    <property type="entry name" value="AA-adenyl-dom"/>
    <property type="match status" value="4"/>
</dbReference>
<evidence type="ECO:0000256" key="2">
    <source>
        <dbReference type="ARBA" id="ARBA00006432"/>
    </source>
</evidence>
<dbReference type="Pfam" id="PF08242">
    <property type="entry name" value="Methyltransf_12"/>
    <property type="match status" value="1"/>
</dbReference>
<dbReference type="CDD" id="cd19540">
    <property type="entry name" value="LCL_NRPS-like"/>
    <property type="match status" value="4"/>
</dbReference>
<keyword evidence="6" id="KW-0045">Antibiotic biosynthesis</keyword>
<dbReference type="Gene3D" id="3.30.559.30">
    <property type="entry name" value="Nonribosomal peptide synthetase, condensation domain"/>
    <property type="match status" value="6"/>
</dbReference>
<feature type="compositionally biased region" description="Low complexity" evidence="7">
    <location>
        <begin position="454"/>
        <end position="465"/>
    </location>
</feature>
<evidence type="ECO:0000256" key="7">
    <source>
        <dbReference type="SAM" id="MobiDB-lite"/>
    </source>
</evidence>
<dbReference type="OrthoDB" id="2472181at2"/>
<dbReference type="PANTHER" id="PTHR45527:SF1">
    <property type="entry name" value="FATTY ACID SYNTHASE"/>
    <property type="match status" value="1"/>
</dbReference>
<dbReference type="Pfam" id="PF00668">
    <property type="entry name" value="Condensation"/>
    <property type="match status" value="6"/>
</dbReference>
<evidence type="ECO:0000256" key="6">
    <source>
        <dbReference type="ARBA" id="ARBA00023194"/>
    </source>
</evidence>
<dbReference type="GO" id="GO:0043041">
    <property type="term" value="P:amino acid activation for nonribosomal peptide biosynthetic process"/>
    <property type="evidence" value="ECO:0007669"/>
    <property type="project" value="TreeGrafter"/>
</dbReference>
<dbReference type="GO" id="GO:0072330">
    <property type="term" value="P:monocarboxylic acid biosynthetic process"/>
    <property type="evidence" value="ECO:0007669"/>
    <property type="project" value="UniProtKB-ARBA"/>
</dbReference>
<dbReference type="Gene3D" id="3.30.559.10">
    <property type="entry name" value="Chloramphenicol acetyltransferase-like domain"/>
    <property type="match status" value="6"/>
</dbReference>
<feature type="domain" description="Carrier" evidence="8">
    <location>
        <begin position="5157"/>
        <end position="5231"/>
    </location>
</feature>
<comment type="similarity">
    <text evidence="2">Belongs to the ATP-dependent AMP-binding enzyme family.</text>
</comment>
<dbReference type="Gene3D" id="3.30.300.30">
    <property type="match status" value="5"/>
</dbReference>
<dbReference type="FunFam" id="1.10.1200.10:FF:000016">
    <property type="entry name" value="Non-ribosomal peptide synthase"/>
    <property type="match status" value="2"/>
</dbReference>
<dbReference type="GO" id="GO:0017000">
    <property type="term" value="P:antibiotic biosynthetic process"/>
    <property type="evidence" value="ECO:0007669"/>
    <property type="project" value="UniProtKB-KW"/>
</dbReference>
<dbReference type="NCBIfam" id="TIGR01720">
    <property type="entry name" value="NRPS-para261"/>
    <property type="match status" value="1"/>
</dbReference>
<dbReference type="InterPro" id="IPR009081">
    <property type="entry name" value="PP-bd_ACP"/>
</dbReference>
<evidence type="ECO:0000256" key="5">
    <source>
        <dbReference type="ARBA" id="ARBA00022737"/>
    </source>
</evidence>
<name>W7IVR1_9PSEU</name>
<evidence type="ECO:0000313" key="10">
    <source>
        <dbReference type="Proteomes" id="UP000019277"/>
    </source>
</evidence>
<evidence type="ECO:0000313" key="9">
    <source>
        <dbReference type="EMBL" id="EWC60857.1"/>
    </source>
</evidence>
<feature type="region of interest" description="Disordered" evidence="7">
    <location>
        <begin position="431"/>
        <end position="465"/>
    </location>
</feature>
<dbReference type="FunFam" id="3.40.50.980:FF:000001">
    <property type="entry name" value="Non-ribosomal peptide synthetase"/>
    <property type="match status" value="4"/>
</dbReference>
<dbReference type="PROSITE" id="PS00455">
    <property type="entry name" value="AMP_BINDING"/>
    <property type="match status" value="3"/>
</dbReference>
<dbReference type="CDD" id="cd19543">
    <property type="entry name" value="DCL_NRPS"/>
    <property type="match status" value="1"/>
</dbReference>
<proteinExistence type="inferred from homology"/>
<keyword evidence="10" id="KW-1185">Reference proteome</keyword>
<dbReference type="PROSITE" id="PS00012">
    <property type="entry name" value="PHOSPHOPANTETHEINE"/>
    <property type="match status" value="5"/>
</dbReference>
<dbReference type="GO" id="GO:0008610">
    <property type="term" value="P:lipid biosynthetic process"/>
    <property type="evidence" value="ECO:0007669"/>
    <property type="project" value="UniProtKB-ARBA"/>
</dbReference>
<accession>W7IVR1</accession>
<dbReference type="Pfam" id="PF00501">
    <property type="entry name" value="AMP-binding"/>
    <property type="match status" value="4"/>
</dbReference>
<dbReference type="SUPFAM" id="SSF52777">
    <property type="entry name" value="CoA-dependent acyltransferases"/>
    <property type="match status" value="12"/>
</dbReference>
<dbReference type="Gene3D" id="1.10.1200.10">
    <property type="entry name" value="ACP-like"/>
    <property type="match status" value="5"/>
</dbReference>
<dbReference type="PATRIC" id="fig|909613.9.peg.3788"/>
<dbReference type="InterPro" id="IPR000873">
    <property type="entry name" value="AMP-dep_synth/lig_dom"/>
</dbReference>
<reference evidence="9 10" key="1">
    <citation type="journal article" date="2014" name="Genome Announc.">
        <title>Draft Genome Sequence of the Antitrypanosomally Active Sponge-Associated Bacterium Actinokineospora sp. Strain EG49.</title>
        <authorList>
            <person name="Harjes J."/>
            <person name="Ryu T."/>
            <person name="Abdelmohsen U.R."/>
            <person name="Moitinho-Silva L."/>
            <person name="Horn H."/>
            <person name="Ravasi T."/>
            <person name="Hentschel U."/>
        </authorList>
    </citation>
    <scope>NUCLEOTIDE SEQUENCE [LARGE SCALE GENOMIC DNA]</scope>
    <source>
        <strain evidence="9 10">EG49</strain>
    </source>
</reference>
<dbReference type="InterPro" id="IPR036736">
    <property type="entry name" value="ACP-like_sf"/>
</dbReference>
<dbReference type="FunFam" id="2.30.38.10:FF:000001">
    <property type="entry name" value="Non-ribosomal peptide synthetase PvdI"/>
    <property type="match status" value="2"/>
</dbReference>